<dbReference type="InterPro" id="IPR004367">
    <property type="entry name" value="Cyclin_C-dom"/>
</dbReference>
<dbReference type="AlphaFoldDB" id="A0A8S1MGU1"/>
<evidence type="ECO:0000256" key="3">
    <source>
        <dbReference type="ARBA" id="ARBA00023306"/>
    </source>
</evidence>
<comment type="similarity">
    <text evidence="4">Belongs to the cyclin family.</text>
</comment>
<evidence type="ECO:0000259" key="6">
    <source>
        <dbReference type="SMART" id="SM01332"/>
    </source>
</evidence>
<evidence type="ECO:0000313" key="8">
    <source>
        <dbReference type="Proteomes" id="UP000688137"/>
    </source>
</evidence>
<dbReference type="Pfam" id="PF02984">
    <property type="entry name" value="Cyclin_C"/>
    <property type="match status" value="1"/>
</dbReference>
<evidence type="ECO:0000256" key="4">
    <source>
        <dbReference type="RuleBase" id="RU000383"/>
    </source>
</evidence>
<name>A0A8S1MGU1_PARPR</name>
<dbReference type="Pfam" id="PF00134">
    <property type="entry name" value="Cyclin_N"/>
    <property type="match status" value="1"/>
</dbReference>
<dbReference type="OMA" id="DQYMTPE"/>
<feature type="domain" description="Cyclin-like" evidence="5">
    <location>
        <begin position="121"/>
        <end position="205"/>
    </location>
</feature>
<keyword evidence="3" id="KW-0131">Cell cycle</keyword>
<dbReference type="CDD" id="cd20507">
    <property type="entry name" value="CYCLIN_CCNB1-like_rpt1"/>
    <property type="match status" value="1"/>
</dbReference>
<reference evidence="7" key="1">
    <citation type="submission" date="2021-01" db="EMBL/GenBank/DDBJ databases">
        <authorList>
            <consortium name="Genoscope - CEA"/>
            <person name="William W."/>
        </authorList>
    </citation>
    <scope>NUCLEOTIDE SEQUENCE</scope>
</reference>
<gene>
    <name evidence="7" type="ORF">PPRIM_AZ9-3.1.T0600216</name>
</gene>
<proteinExistence type="inferred from homology"/>
<feature type="domain" description="Cyclin-like" evidence="5">
    <location>
        <begin position="218"/>
        <end position="289"/>
    </location>
</feature>
<dbReference type="InterPro" id="IPR048258">
    <property type="entry name" value="Cyclins_cyclin-box"/>
</dbReference>
<dbReference type="Proteomes" id="UP000688137">
    <property type="component" value="Unassembled WGS sequence"/>
</dbReference>
<comment type="caution">
    <text evidence="7">The sequence shown here is derived from an EMBL/GenBank/DDBJ whole genome shotgun (WGS) entry which is preliminary data.</text>
</comment>
<keyword evidence="8" id="KW-1185">Reference proteome</keyword>
<dbReference type="SMART" id="SM00385">
    <property type="entry name" value="CYCLIN"/>
    <property type="match status" value="2"/>
</dbReference>
<dbReference type="InterPro" id="IPR006671">
    <property type="entry name" value="Cyclin_N"/>
</dbReference>
<feature type="domain" description="Cyclin C-terminal" evidence="6">
    <location>
        <begin position="214"/>
        <end position="320"/>
    </location>
</feature>
<accession>A0A8S1MGU1</accession>
<keyword evidence="1" id="KW-0132">Cell division</keyword>
<protein>
    <recommendedName>
        <fullName evidence="9">Cyclin N-terminal domain-containing protein</fullName>
    </recommendedName>
</protein>
<dbReference type="InterPro" id="IPR039361">
    <property type="entry name" value="Cyclin"/>
</dbReference>
<sequence length="324" mass="37928">MIIENQRCFGKEIVNSSIYQSMETGMIVEKTKKPFSIIPRVFAISLDEKENKIFRRESERIQIELENEKPKETKIPQNVHLYTDEIFQHLLIEENKYQIDQYMTPELQPNINMKMRAILVDWLIDVHAKFKLRDETLYLTISLIDRYLAKEQVTRLRLQLVGVAALFIACKYEEIYPPALKDFVYITDNAYVKSDVLEMEGLILQALNFNICNPTAYQFLSRFSSELDPKNKALAQYILELALVEYKFVVYKPSLIAQAVIFLVNKIRSPNYRNQNEATLKPCAKELCSLLQAAEFNSLQAARRKFNTVKFYEVSRIKVEIINK</sequence>
<evidence type="ECO:0000313" key="7">
    <source>
        <dbReference type="EMBL" id="CAD8078719.1"/>
    </source>
</evidence>
<dbReference type="FunFam" id="1.10.472.10:FF:000001">
    <property type="entry name" value="G2/mitotic-specific cyclin"/>
    <property type="match status" value="1"/>
</dbReference>
<dbReference type="PANTHER" id="PTHR10177">
    <property type="entry name" value="CYCLINS"/>
    <property type="match status" value="1"/>
</dbReference>
<dbReference type="EMBL" id="CAJJDM010000061">
    <property type="protein sequence ID" value="CAD8078719.1"/>
    <property type="molecule type" value="Genomic_DNA"/>
</dbReference>
<evidence type="ECO:0008006" key="9">
    <source>
        <dbReference type="Google" id="ProtNLM"/>
    </source>
</evidence>
<organism evidence="7 8">
    <name type="scientific">Paramecium primaurelia</name>
    <dbReference type="NCBI Taxonomy" id="5886"/>
    <lineage>
        <taxon>Eukaryota</taxon>
        <taxon>Sar</taxon>
        <taxon>Alveolata</taxon>
        <taxon>Ciliophora</taxon>
        <taxon>Intramacronucleata</taxon>
        <taxon>Oligohymenophorea</taxon>
        <taxon>Peniculida</taxon>
        <taxon>Parameciidae</taxon>
        <taxon>Paramecium</taxon>
    </lineage>
</organism>
<dbReference type="InterPro" id="IPR013763">
    <property type="entry name" value="Cyclin-like_dom"/>
</dbReference>
<evidence type="ECO:0000259" key="5">
    <source>
        <dbReference type="SMART" id="SM00385"/>
    </source>
</evidence>
<evidence type="ECO:0000256" key="1">
    <source>
        <dbReference type="ARBA" id="ARBA00022618"/>
    </source>
</evidence>
<evidence type="ECO:0000256" key="2">
    <source>
        <dbReference type="ARBA" id="ARBA00023127"/>
    </source>
</evidence>
<keyword evidence="2 4" id="KW-0195">Cyclin</keyword>
<dbReference type="SMART" id="SM01332">
    <property type="entry name" value="Cyclin_C"/>
    <property type="match status" value="1"/>
</dbReference>
<dbReference type="GO" id="GO:0051301">
    <property type="term" value="P:cell division"/>
    <property type="evidence" value="ECO:0007669"/>
    <property type="project" value="UniProtKB-KW"/>
</dbReference>
<dbReference type="PROSITE" id="PS00292">
    <property type="entry name" value="CYCLINS"/>
    <property type="match status" value="1"/>
</dbReference>